<keyword evidence="6" id="KW-1185">Reference proteome</keyword>
<dbReference type="EnsemblPlants" id="ORUFI12G07300.3">
    <property type="protein sequence ID" value="ORUFI12G07300.3"/>
    <property type="gene ID" value="ORUFI12G07300"/>
</dbReference>
<protein>
    <recommendedName>
        <fullName evidence="7">Enoyl reductase (ER) domain-containing protein</fullName>
    </recommendedName>
</protein>
<evidence type="ECO:0000259" key="3">
    <source>
        <dbReference type="Pfam" id="PF00107"/>
    </source>
</evidence>
<accession>A0A0E0RF90</accession>
<reference evidence="5" key="2">
    <citation type="submission" date="2015-06" db="UniProtKB">
        <authorList>
            <consortium name="EnsemblPlants"/>
        </authorList>
    </citation>
    <scope>IDENTIFICATION</scope>
</reference>
<dbReference type="InterPro" id="IPR041694">
    <property type="entry name" value="ADH_N_2"/>
</dbReference>
<dbReference type="AlphaFoldDB" id="A0A0E0RF90"/>
<dbReference type="PANTHER" id="PTHR43205:SF75">
    <property type="entry name" value="OS12G0226400 PROTEIN"/>
    <property type="match status" value="1"/>
</dbReference>
<dbReference type="Pfam" id="PF00107">
    <property type="entry name" value="ADH_zinc_N"/>
    <property type="match status" value="1"/>
</dbReference>
<dbReference type="Gramene" id="ORUFI12G07300.3">
    <property type="protein sequence ID" value="ORUFI12G07300.3"/>
    <property type="gene ID" value="ORUFI12G07300"/>
</dbReference>
<dbReference type="Gene3D" id="3.90.180.10">
    <property type="entry name" value="Medium-chain alcohol dehydrogenases, catalytic domain"/>
    <property type="match status" value="1"/>
</dbReference>
<reference evidence="6" key="1">
    <citation type="submission" date="2013-06" db="EMBL/GenBank/DDBJ databases">
        <authorList>
            <person name="Zhao Q."/>
        </authorList>
    </citation>
    <scope>NUCLEOTIDE SEQUENCE</scope>
    <source>
        <strain evidence="6">cv. W1943</strain>
    </source>
</reference>
<dbReference type="SUPFAM" id="SSF51735">
    <property type="entry name" value="NAD(P)-binding Rossmann-fold domains"/>
    <property type="match status" value="1"/>
</dbReference>
<evidence type="ECO:0000313" key="6">
    <source>
        <dbReference type="Proteomes" id="UP000008022"/>
    </source>
</evidence>
<evidence type="ECO:0008006" key="7">
    <source>
        <dbReference type="Google" id="ProtNLM"/>
    </source>
</evidence>
<proteinExistence type="predicted"/>
<dbReference type="Proteomes" id="UP000008022">
    <property type="component" value="Unassembled WGS sequence"/>
</dbReference>
<name>A0A0E0RF90_ORYRU</name>
<dbReference type="InterPro" id="IPR013149">
    <property type="entry name" value="ADH-like_C"/>
</dbReference>
<keyword evidence="2" id="KW-0560">Oxidoreductase</keyword>
<evidence type="ECO:0000259" key="4">
    <source>
        <dbReference type="Pfam" id="PF16884"/>
    </source>
</evidence>
<dbReference type="InterPro" id="IPR045010">
    <property type="entry name" value="MDR_fam"/>
</dbReference>
<feature type="domain" description="Alcohol dehydrogenase-like C-terminal" evidence="3">
    <location>
        <begin position="163"/>
        <end position="284"/>
    </location>
</feature>
<dbReference type="PANTHER" id="PTHR43205">
    <property type="entry name" value="PROSTAGLANDIN REDUCTASE"/>
    <property type="match status" value="1"/>
</dbReference>
<comment type="subunit">
    <text evidence="1">Homodimer.</text>
</comment>
<evidence type="ECO:0000313" key="5">
    <source>
        <dbReference type="EnsemblPlants" id="ORUFI12G07300.3"/>
    </source>
</evidence>
<dbReference type="Gene3D" id="3.40.50.720">
    <property type="entry name" value="NAD(P)-binding Rossmann-like Domain"/>
    <property type="match status" value="1"/>
</dbReference>
<dbReference type="SUPFAM" id="SSF50129">
    <property type="entry name" value="GroES-like"/>
    <property type="match status" value="1"/>
</dbReference>
<evidence type="ECO:0000256" key="1">
    <source>
        <dbReference type="ARBA" id="ARBA00011738"/>
    </source>
</evidence>
<feature type="domain" description="Oxidoreductase N-terminal" evidence="4">
    <location>
        <begin position="41"/>
        <end position="125"/>
    </location>
</feature>
<organism evidence="5 6">
    <name type="scientific">Oryza rufipogon</name>
    <name type="common">Brownbeard rice</name>
    <name type="synonym">Asian wild rice</name>
    <dbReference type="NCBI Taxonomy" id="4529"/>
    <lineage>
        <taxon>Eukaryota</taxon>
        <taxon>Viridiplantae</taxon>
        <taxon>Streptophyta</taxon>
        <taxon>Embryophyta</taxon>
        <taxon>Tracheophyta</taxon>
        <taxon>Spermatophyta</taxon>
        <taxon>Magnoliopsida</taxon>
        <taxon>Liliopsida</taxon>
        <taxon>Poales</taxon>
        <taxon>Poaceae</taxon>
        <taxon>BOP clade</taxon>
        <taxon>Oryzoideae</taxon>
        <taxon>Oryzeae</taxon>
        <taxon>Oryzinae</taxon>
        <taxon>Oryza</taxon>
    </lineage>
</organism>
<sequence>MALVAVSNKRVILKRYLTACEIGQLGDEMEVVTAEAVPLSVPAGSFAVLVKNLYISCDPYLRNRMIRHEVPTYISDFVPGEVVTSHGVMKVISSGHLDFKAGDLVWGMTGWEEYTLINNPESLFKINYPEFPLSNYTGVLEMHGLTAYVGFFEMSKPKKACSAIGQIVGQLAKIKGCYVVNLLKTKFGFDDAFNYKKEPDLEAALKRCFPEGIDIDFENVGGAMLDAVLPNMRLGGRITMCGMISQYHLERPEGVRNLMYIITKRLRMEGFVIFDSIAVYRQFEEEMAGYLREGKVTYVEDIVQGLDAAPAALIGIYNGLNVGKQLVSIAQA</sequence>
<dbReference type="InterPro" id="IPR011032">
    <property type="entry name" value="GroES-like_sf"/>
</dbReference>
<dbReference type="InterPro" id="IPR036291">
    <property type="entry name" value="NAD(P)-bd_dom_sf"/>
</dbReference>
<evidence type="ECO:0000256" key="2">
    <source>
        <dbReference type="ARBA" id="ARBA00023002"/>
    </source>
</evidence>
<dbReference type="GO" id="GO:0032440">
    <property type="term" value="F:2-alkenal reductase [NAD(P)H] activity"/>
    <property type="evidence" value="ECO:0007669"/>
    <property type="project" value="TreeGrafter"/>
</dbReference>
<dbReference type="Pfam" id="PF16884">
    <property type="entry name" value="ADH_N_2"/>
    <property type="match status" value="1"/>
</dbReference>